<proteinExistence type="predicted"/>
<keyword evidence="2" id="KW-0805">Transcription regulation</keyword>
<dbReference type="GO" id="GO:0006355">
    <property type="term" value="P:regulation of DNA-templated transcription"/>
    <property type="evidence" value="ECO:0007669"/>
    <property type="project" value="InterPro"/>
</dbReference>
<dbReference type="InterPro" id="IPR036388">
    <property type="entry name" value="WH-like_DNA-bd_sf"/>
</dbReference>
<dbReference type="SMART" id="SM00862">
    <property type="entry name" value="Trans_reg_C"/>
    <property type="match status" value="1"/>
</dbReference>
<dbReference type="Pfam" id="PF00486">
    <property type="entry name" value="Trans_reg_C"/>
    <property type="match status" value="1"/>
</dbReference>
<dbReference type="Gene3D" id="1.10.10.10">
    <property type="entry name" value="Winged helix-like DNA-binding domain superfamily/Winged helix DNA-binding domain"/>
    <property type="match status" value="1"/>
</dbReference>
<evidence type="ECO:0000313" key="7">
    <source>
        <dbReference type="EMBL" id="CAB4730933.1"/>
    </source>
</evidence>
<dbReference type="PROSITE" id="PS51755">
    <property type="entry name" value="OMPR_PHOB"/>
    <property type="match status" value="1"/>
</dbReference>
<keyword evidence="4" id="KW-0804">Transcription</keyword>
<dbReference type="PANTHER" id="PTHR48111:SF4">
    <property type="entry name" value="DNA-BINDING DUAL TRANSCRIPTIONAL REGULATOR OMPR"/>
    <property type="match status" value="1"/>
</dbReference>
<evidence type="ECO:0000259" key="6">
    <source>
        <dbReference type="PROSITE" id="PS51755"/>
    </source>
</evidence>
<dbReference type="InterPro" id="IPR001789">
    <property type="entry name" value="Sig_transdc_resp-reg_receiver"/>
</dbReference>
<keyword evidence="3" id="KW-0238">DNA-binding</keyword>
<evidence type="ECO:0000256" key="4">
    <source>
        <dbReference type="ARBA" id="ARBA00023163"/>
    </source>
</evidence>
<dbReference type="GO" id="GO:0000156">
    <property type="term" value="F:phosphorelay response regulator activity"/>
    <property type="evidence" value="ECO:0007669"/>
    <property type="project" value="TreeGrafter"/>
</dbReference>
<gene>
    <name evidence="7" type="ORF">UFOPK2754_00472</name>
</gene>
<accession>A0A6J6S876</accession>
<evidence type="ECO:0000256" key="1">
    <source>
        <dbReference type="ARBA" id="ARBA00022553"/>
    </source>
</evidence>
<dbReference type="GO" id="GO:0000976">
    <property type="term" value="F:transcription cis-regulatory region binding"/>
    <property type="evidence" value="ECO:0007669"/>
    <property type="project" value="TreeGrafter"/>
</dbReference>
<dbReference type="InterPro" id="IPR016032">
    <property type="entry name" value="Sig_transdc_resp-reg_C-effctor"/>
</dbReference>
<dbReference type="Gene3D" id="6.10.250.690">
    <property type="match status" value="1"/>
</dbReference>
<dbReference type="SUPFAM" id="SSF46894">
    <property type="entry name" value="C-terminal effector domain of the bipartite response regulators"/>
    <property type="match status" value="1"/>
</dbReference>
<dbReference type="SUPFAM" id="SSF52172">
    <property type="entry name" value="CheY-like"/>
    <property type="match status" value="1"/>
</dbReference>
<feature type="domain" description="Response regulatory" evidence="5">
    <location>
        <begin position="1"/>
        <end position="40"/>
    </location>
</feature>
<dbReference type="InterPro" id="IPR001867">
    <property type="entry name" value="OmpR/PhoB-type_DNA-bd"/>
</dbReference>
<evidence type="ECO:0000256" key="2">
    <source>
        <dbReference type="ARBA" id="ARBA00023015"/>
    </source>
</evidence>
<feature type="domain" description="OmpR/PhoB-type" evidence="6">
    <location>
        <begin position="51"/>
        <end position="145"/>
    </location>
</feature>
<dbReference type="GO" id="GO:0032993">
    <property type="term" value="C:protein-DNA complex"/>
    <property type="evidence" value="ECO:0007669"/>
    <property type="project" value="TreeGrafter"/>
</dbReference>
<keyword evidence="1" id="KW-0597">Phosphoprotein</keyword>
<dbReference type="AlphaFoldDB" id="A0A6J6S876"/>
<dbReference type="GO" id="GO:0005829">
    <property type="term" value="C:cytosol"/>
    <property type="evidence" value="ECO:0007669"/>
    <property type="project" value="TreeGrafter"/>
</dbReference>
<sequence>MLTARDDEVDRVLGLEMGADDYVTKPFSPRELVARVRAILRRAEGPKPTGAAVHTMGAVEVDTGRREARLNGVPVALATREFDLLQYLAEHQGLALSRRQLLDGVWGADWIGDDRTVDVHVRQLRKKFGDLLSLDTVWGVGYRMG</sequence>
<dbReference type="CDD" id="cd00383">
    <property type="entry name" value="trans_reg_C"/>
    <property type="match status" value="1"/>
</dbReference>
<reference evidence="7" key="1">
    <citation type="submission" date="2020-05" db="EMBL/GenBank/DDBJ databases">
        <authorList>
            <person name="Chiriac C."/>
            <person name="Salcher M."/>
            <person name="Ghai R."/>
            <person name="Kavagutti S V."/>
        </authorList>
    </citation>
    <scope>NUCLEOTIDE SEQUENCE</scope>
</reference>
<organism evidence="7">
    <name type="scientific">freshwater metagenome</name>
    <dbReference type="NCBI Taxonomy" id="449393"/>
    <lineage>
        <taxon>unclassified sequences</taxon>
        <taxon>metagenomes</taxon>
        <taxon>ecological metagenomes</taxon>
    </lineage>
</organism>
<dbReference type="InterPro" id="IPR039420">
    <property type="entry name" value="WalR-like"/>
</dbReference>
<dbReference type="PROSITE" id="PS50110">
    <property type="entry name" value="RESPONSE_REGULATORY"/>
    <property type="match status" value="1"/>
</dbReference>
<dbReference type="PANTHER" id="PTHR48111">
    <property type="entry name" value="REGULATOR OF RPOS"/>
    <property type="match status" value="1"/>
</dbReference>
<name>A0A6J6S876_9ZZZZ</name>
<evidence type="ECO:0000259" key="5">
    <source>
        <dbReference type="PROSITE" id="PS50110"/>
    </source>
</evidence>
<protein>
    <submittedName>
        <fullName evidence="7">Unannotated protein</fullName>
    </submittedName>
</protein>
<dbReference type="EMBL" id="CAEZYR010000011">
    <property type="protein sequence ID" value="CAB4730933.1"/>
    <property type="molecule type" value="Genomic_DNA"/>
</dbReference>
<evidence type="ECO:0000256" key="3">
    <source>
        <dbReference type="ARBA" id="ARBA00023125"/>
    </source>
</evidence>
<dbReference type="InterPro" id="IPR011006">
    <property type="entry name" value="CheY-like_superfamily"/>
</dbReference>